<reference evidence="2 3" key="1">
    <citation type="submission" date="2024-07" db="EMBL/GenBank/DDBJ databases">
        <authorList>
            <person name="Akdeniz Z."/>
        </authorList>
    </citation>
    <scope>NUCLEOTIDE SEQUENCE [LARGE SCALE GENOMIC DNA]</scope>
</reference>
<feature type="domain" description="SET" evidence="1">
    <location>
        <begin position="59"/>
        <end position="186"/>
    </location>
</feature>
<dbReference type="CDD" id="cd08161">
    <property type="entry name" value="SET"/>
    <property type="match status" value="1"/>
</dbReference>
<gene>
    <name evidence="2" type="ORF">HINF_LOCUS16844</name>
</gene>
<keyword evidence="3" id="KW-1185">Reference proteome</keyword>
<dbReference type="PROSITE" id="PS50280">
    <property type="entry name" value="SET"/>
    <property type="match status" value="1"/>
</dbReference>
<evidence type="ECO:0000259" key="1">
    <source>
        <dbReference type="PROSITE" id="PS50280"/>
    </source>
</evidence>
<dbReference type="InterPro" id="IPR001214">
    <property type="entry name" value="SET_dom"/>
</dbReference>
<sequence length="582" mass="68482">MPTVCQRGDCDESSDNWMKFSPLHKECKVDMDETNLISTCKNHLITTLMYNNQMHFQGYNIKIQNSINKFIGKGAFARNNLSVGQIIAVYNGVYSLKSQRLFSTGFSAGVKVCSELQKIINEESDCVNDVIIINAQWNHCLAKYINSSCFSQSCHFIQTFVQGIPHIAVALTQDIKQNTELYIDYGADMLKIFGECQCQQYNCRIPKYPYIVSIDNFKYIEQISEFNLFYLSKLQNLVTNTYKSNKLYQDTKSIQIIMKLMNQLQRLSLSSNQITIYNKTRYDIQHPDIKLTKTSTTFSSDLETQQAKLYQLEISCIKEKQQIIQNLGYVVLPFRLSLLDSYDINTNKLVVYITQYPNSRCYKKYNTIEYSLLFNILSLKCQIRTPYYFTYQTISSQQFLINLVRFVQMSVTECQLVVNYFYDTVITQCINEYLKELASYSYFTEAFFKLQSRQTYNHKLIEPIYLPALRQAQQLVQKIIKPSILEQLQYYNYYTYSEEEYVSSILQFKHQQSEIQFKWSYINENKYLNDFDVNDKYLKVIEYFVKNPLQQNTVIFQLQQIISVQQLDKLIQKFESPGKSCR</sequence>
<comment type="caution">
    <text evidence="2">The sequence shown here is derived from an EMBL/GenBank/DDBJ whole genome shotgun (WGS) entry which is preliminary data.</text>
</comment>
<evidence type="ECO:0000313" key="2">
    <source>
        <dbReference type="EMBL" id="CAL6000726.1"/>
    </source>
</evidence>
<organism evidence="2 3">
    <name type="scientific">Hexamita inflata</name>
    <dbReference type="NCBI Taxonomy" id="28002"/>
    <lineage>
        <taxon>Eukaryota</taxon>
        <taxon>Metamonada</taxon>
        <taxon>Diplomonadida</taxon>
        <taxon>Hexamitidae</taxon>
        <taxon>Hexamitinae</taxon>
        <taxon>Hexamita</taxon>
    </lineage>
</organism>
<proteinExistence type="predicted"/>
<accession>A0ABP1HYY3</accession>
<dbReference type="SUPFAM" id="SSF82199">
    <property type="entry name" value="SET domain"/>
    <property type="match status" value="1"/>
</dbReference>
<dbReference type="Gene3D" id="2.170.270.10">
    <property type="entry name" value="SET domain"/>
    <property type="match status" value="1"/>
</dbReference>
<name>A0ABP1HYY3_9EUKA</name>
<dbReference type="SMART" id="SM00317">
    <property type="entry name" value="SET"/>
    <property type="match status" value="1"/>
</dbReference>
<dbReference type="Proteomes" id="UP001642409">
    <property type="component" value="Unassembled WGS sequence"/>
</dbReference>
<protein>
    <submittedName>
        <fullName evidence="2">SET_domain</fullName>
    </submittedName>
</protein>
<dbReference type="InterPro" id="IPR046341">
    <property type="entry name" value="SET_dom_sf"/>
</dbReference>
<dbReference type="EMBL" id="CAXDID020000041">
    <property type="protein sequence ID" value="CAL6000726.1"/>
    <property type="molecule type" value="Genomic_DNA"/>
</dbReference>
<evidence type="ECO:0000313" key="3">
    <source>
        <dbReference type="Proteomes" id="UP001642409"/>
    </source>
</evidence>
<dbReference type="Pfam" id="PF00856">
    <property type="entry name" value="SET"/>
    <property type="match status" value="1"/>
</dbReference>